<evidence type="ECO:0000313" key="2">
    <source>
        <dbReference type="EMBL" id="SHH20056.1"/>
    </source>
</evidence>
<dbReference type="Proteomes" id="UP000184357">
    <property type="component" value="Unassembled WGS sequence"/>
</dbReference>
<organism evidence="2 3">
    <name type="scientific">Halobaculum gomorrense</name>
    <dbReference type="NCBI Taxonomy" id="43928"/>
    <lineage>
        <taxon>Archaea</taxon>
        <taxon>Methanobacteriati</taxon>
        <taxon>Methanobacteriota</taxon>
        <taxon>Stenosarchaea group</taxon>
        <taxon>Halobacteria</taxon>
        <taxon>Halobacteriales</taxon>
        <taxon>Haloferacaceae</taxon>
        <taxon>Halobaculum</taxon>
    </lineage>
</organism>
<feature type="compositionally biased region" description="Basic and acidic residues" evidence="1">
    <location>
        <begin position="62"/>
        <end position="73"/>
    </location>
</feature>
<feature type="compositionally biased region" description="Polar residues" evidence="1">
    <location>
        <begin position="87"/>
        <end position="116"/>
    </location>
</feature>
<name>A0A1M5R1V3_9EURY</name>
<dbReference type="Pfam" id="PF24350">
    <property type="entry name" value="DUF7510"/>
    <property type="match status" value="1"/>
</dbReference>
<proteinExistence type="predicted"/>
<accession>A0A1M5R1V3</accession>
<dbReference type="EMBL" id="FQWV01000005">
    <property type="protein sequence ID" value="SHH20056.1"/>
    <property type="molecule type" value="Genomic_DNA"/>
</dbReference>
<dbReference type="AlphaFoldDB" id="A0A1M5R1V3"/>
<sequence length="151" mass="16049">MEGNAAGDEEEEHDDAAGTDRPVSVDVEIADGRTVITVTGDRDAAVVVESASGERVYLPPEDFDRPPESEDGPRQGAYGTGPGPSDSPYQSTASDSPYQSVATDSPYQSPETSDSPYQRGGPAPDRVGLEPTADGFRIVHPEPITDFRLLR</sequence>
<dbReference type="RefSeq" id="WP_234972378.1">
    <property type="nucleotide sequence ID" value="NZ_FQWV01000005.1"/>
</dbReference>
<evidence type="ECO:0000256" key="1">
    <source>
        <dbReference type="SAM" id="MobiDB-lite"/>
    </source>
</evidence>
<feature type="region of interest" description="Disordered" evidence="1">
    <location>
        <begin position="1"/>
        <end position="137"/>
    </location>
</feature>
<keyword evidence="3" id="KW-1185">Reference proteome</keyword>
<dbReference type="InterPro" id="IPR055932">
    <property type="entry name" value="DUF7510"/>
</dbReference>
<protein>
    <submittedName>
        <fullName evidence="2">Uncharacterized protein</fullName>
    </submittedName>
</protein>
<reference evidence="2 3" key="1">
    <citation type="submission" date="2016-11" db="EMBL/GenBank/DDBJ databases">
        <authorList>
            <person name="Jaros S."/>
            <person name="Januszkiewicz K."/>
            <person name="Wedrychowicz H."/>
        </authorList>
    </citation>
    <scope>NUCLEOTIDE SEQUENCE [LARGE SCALE GENOMIC DNA]</scope>
    <source>
        <strain evidence="2 3">DSM 9297</strain>
    </source>
</reference>
<gene>
    <name evidence="2" type="ORF">SAMN05443636_2013</name>
</gene>
<evidence type="ECO:0000313" key="3">
    <source>
        <dbReference type="Proteomes" id="UP000184357"/>
    </source>
</evidence>